<dbReference type="InterPro" id="IPR011009">
    <property type="entry name" value="Kinase-like_dom_sf"/>
</dbReference>
<dbReference type="AlphaFoldDB" id="A0A9J6NYX8"/>
<protein>
    <submittedName>
        <fullName evidence="2">Aminoglycoside phosphotransferase family protein</fullName>
    </submittedName>
</protein>
<dbReference type="Proteomes" id="UP001056429">
    <property type="component" value="Unassembled WGS sequence"/>
</dbReference>
<reference evidence="2" key="1">
    <citation type="journal article" date="2021" name="mSystems">
        <title>Bacteria and Archaea Synergistically Convert Glycine Betaine to Biogenic Methane in the Formosa Cold Seep of the South China Sea.</title>
        <authorList>
            <person name="Li L."/>
            <person name="Zhang W."/>
            <person name="Zhang S."/>
            <person name="Song L."/>
            <person name="Sun Q."/>
            <person name="Zhang H."/>
            <person name="Xiang H."/>
            <person name="Dong X."/>
        </authorList>
    </citation>
    <scope>NUCLEOTIDE SEQUENCE</scope>
    <source>
        <strain evidence="2">ZWT</strain>
    </source>
</reference>
<organism evidence="2 3">
    <name type="scientific">Oceanirhabdus seepicola</name>
    <dbReference type="NCBI Taxonomy" id="2828781"/>
    <lineage>
        <taxon>Bacteria</taxon>
        <taxon>Bacillati</taxon>
        <taxon>Bacillota</taxon>
        <taxon>Clostridia</taxon>
        <taxon>Eubacteriales</taxon>
        <taxon>Clostridiaceae</taxon>
        <taxon>Oceanirhabdus</taxon>
    </lineage>
</organism>
<dbReference type="Pfam" id="PF01636">
    <property type="entry name" value="APH"/>
    <property type="match status" value="1"/>
</dbReference>
<dbReference type="InterPro" id="IPR002575">
    <property type="entry name" value="Aminoglycoside_PTrfase"/>
</dbReference>
<gene>
    <name evidence="2" type="ORF">KDK92_05125</name>
</gene>
<proteinExistence type="predicted"/>
<evidence type="ECO:0000259" key="1">
    <source>
        <dbReference type="Pfam" id="PF01636"/>
    </source>
</evidence>
<evidence type="ECO:0000313" key="2">
    <source>
        <dbReference type="EMBL" id="MCM1989113.1"/>
    </source>
</evidence>
<accession>A0A9J6NYX8</accession>
<keyword evidence="3" id="KW-1185">Reference proteome</keyword>
<sequence>MKNIFQKLLVNMGENKNIIKITQQKDEELNKEYDVYVIETDNKNYVIKKSSSNYEARIYEMLSVNKEFGVPMYLGYMQDDEENIWMLMEYISGNTINNEGLNTYCKLARELGKIHGKFLKIEQSNYDYKFLRNSNKRIEDKLLKIKEMDIHIKYKITDDILKKIDAIIRRMIKRPQTLIQNDLLPINVMKDGNNIKIIDWEHGTIGIYTSDIGRLLGDCKNDNGEQRVNKQWESDILNTYYMEISKSNHFTVTYEEFLNDYEYSRLINYVGIVFAFVINGWEVTDWYRLNLEKMVYQLKGV</sequence>
<name>A0A9J6NYX8_9CLOT</name>
<evidence type="ECO:0000313" key="3">
    <source>
        <dbReference type="Proteomes" id="UP001056429"/>
    </source>
</evidence>
<dbReference type="RefSeq" id="WP_250857997.1">
    <property type="nucleotide sequence ID" value="NZ_JAGSOJ010000001.1"/>
</dbReference>
<reference evidence="2" key="2">
    <citation type="submission" date="2021-04" db="EMBL/GenBank/DDBJ databases">
        <authorList>
            <person name="Dong X."/>
        </authorList>
    </citation>
    <scope>NUCLEOTIDE SEQUENCE</scope>
    <source>
        <strain evidence="2">ZWT</strain>
    </source>
</reference>
<comment type="caution">
    <text evidence="2">The sequence shown here is derived from an EMBL/GenBank/DDBJ whole genome shotgun (WGS) entry which is preliminary data.</text>
</comment>
<dbReference type="SUPFAM" id="SSF56112">
    <property type="entry name" value="Protein kinase-like (PK-like)"/>
    <property type="match status" value="1"/>
</dbReference>
<dbReference type="EMBL" id="JAGSOJ010000001">
    <property type="protein sequence ID" value="MCM1989113.1"/>
    <property type="molecule type" value="Genomic_DNA"/>
</dbReference>
<dbReference type="Gene3D" id="3.90.1200.10">
    <property type="match status" value="1"/>
</dbReference>
<feature type="domain" description="Aminoglycoside phosphotransferase" evidence="1">
    <location>
        <begin position="34"/>
        <end position="227"/>
    </location>
</feature>